<sequence length="264" mass="27897">MFWILFVLLVFCSGDCVLIGKIDNNILIGDISKSLWNITQSQCICEMITSNGMLSTLNYFSRNQTCQLFYTNYTSILIEFSLNSWLIFMNQSAIFIAQNQITSTTTPSSSSSSSSTSISSTSSTTSSSTSSTSSSTTTVCTQPSWSQNATTIFGSQAGTPGSNLTLLSGPIGMYYDGPNNMLIVADYGNKRILRFSLSNSPSVATVIAGGNGAGCSLNQFSGTVGVALDSSSRLYVADFGCNQVVRFPSSSNSTTSGTLLGSVA</sequence>
<organism evidence="3 4">
    <name type="scientific">Adineta steineri</name>
    <dbReference type="NCBI Taxonomy" id="433720"/>
    <lineage>
        <taxon>Eukaryota</taxon>
        <taxon>Metazoa</taxon>
        <taxon>Spiralia</taxon>
        <taxon>Gnathifera</taxon>
        <taxon>Rotifera</taxon>
        <taxon>Eurotatoria</taxon>
        <taxon>Bdelloidea</taxon>
        <taxon>Adinetida</taxon>
        <taxon>Adinetidae</taxon>
        <taxon>Adineta</taxon>
    </lineage>
</organism>
<accession>A0A819ZXP0</accession>
<keyword evidence="2" id="KW-0732">Signal</keyword>
<feature type="non-terminal residue" evidence="3">
    <location>
        <position position="1"/>
    </location>
</feature>
<evidence type="ECO:0000313" key="3">
    <source>
        <dbReference type="EMBL" id="CAF4184423.1"/>
    </source>
</evidence>
<evidence type="ECO:0008006" key="5">
    <source>
        <dbReference type="Google" id="ProtNLM"/>
    </source>
</evidence>
<name>A0A819ZXP0_9BILA</name>
<feature type="chain" id="PRO_5032627887" description="NHL repeat containing protein-like protein" evidence="2">
    <location>
        <begin position="17"/>
        <end position="264"/>
    </location>
</feature>
<dbReference type="Proteomes" id="UP000663868">
    <property type="component" value="Unassembled WGS sequence"/>
</dbReference>
<evidence type="ECO:0000256" key="1">
    <source>
        <dbReference type="SAM" id="MobiDB-lite"/>
    </source>
</evidence>
<dbReference type="AlphaFoldDB" id="A0A819ZXP0"/>
<proteinExistence type="predicted"/>
<dbReference type="EMBL" id="CAJOBB010007345">
    <property type="protein sequence ID" value="CAF4184423.1"/>
    <property type="molecule type" value="Genomic_DNA"/>
</dbReference>
<protein>
    <recommendedName>
        <fullName evidence="5">NHL repeat containing protein-like protein</fullName>
    </recommendedName>
</protein>
<evidence type="ECO:0000256" key="2">
    <source>
        <dbReference type="SAM" id="SignalP"/>
    </source>
</evidence>
<evidence type="ECO:0000313" key="4">
    <source>
        <dbReference type="Proteomes" id="UP000663868"/>
    </source>
</evidence>
<feature type="signal peptide" evidence="2">
    <location>
        <begin position="1"/>
        <end position="16"/>
    </location>
</feature>
<feature type="region of interest" description="Disordered" evidence="1">
    <location>
        <begin position="105"/>
        <end position="138"/>
    </location>
</feature>
<gene>
    <name evidence="3" type="ORF">KXQ929_LOCUS39141</name>
</gene>
<dbReference type="Gene3D" id="2.120.10.30">
    <property type="entry name" value="TolB, C-terminal domain"/>
    <property type="match status" value="1"/>
</dbReference>
<dbReference type="InterPro" id="IPR011042">
    <property type="entry name" value="6-blade_b-propeller_TolB-like"/>
</dbReference>
<dbReference type="SUPFAM" id="SSF63829">
    <property type="entry name" value="Calcium-dependent phosphotriesterase"/>
    <property type="match status" value="1"/>
</dbReference>
<reference evidence="3" key="1">
    <citation type="submission" date="2021-02" db="EMBL/GenBank/DDBJ databases">
        <authorList>
            <person name="Nowell W R."/>
        </authorList>
    </citation>
    <scope>NUCLEOTIDE SEQUENCE</scope>
</reference>
<comment type="caution">
    <text evidence="3">The sequence shown here is derived from an EMBL/GenBank/DDBJ whole genome shotgun (WGS) entry which is preliminary data.</text>
</comment>